<evidence type="ECO:0000313" key="6">
    <source>
        <dbReference type="EMBL" id="BAY53695.1"/>
    </source>
</evidence>
<dbReference type="Gene3D" id="1.10.530.10">
    <property type="match status" value="1"/>
</dbReference>
<evidence type="ECO:0000259" key="4">
    <source>
        <dbReference type="Pfam" id="PF01551"/>
    </source>
</evidence>
<proteinExistence type="predicted"/>
<accession>A0A1Z4JA86</accession>
<evidence type="ECO:0000259" key="5">
    <source>
        <dbReference type="Pfam" id="PF20155"/>
    </source>
</evidence>
<dbReference type="SUPFAM" id="SSF53955">
    <property type="entry name" value="Lysozyme-like"/>
    <property type="match status" value="1"/>
</dbReference>
<feature type="domain" description="Transglycosylase SLT" evidence="3">
    <location>
        <begin position="523"/>
        <end position="593"/>
    </location>
</feature>
<dbReference type="InterPro" id="IPR016047">
    <property type="entry name" value="M23ase_b-sheet_dom"/>
</dbReference>
<keyword evidence="1" id="KW-0175">Coiled coil</keyword>
<dbReference type="InterPro" id="IPR008258">
    <property type="entry name" value="Transglycosylase_SLT_dom_1"/>
</dbReference>
<feature type="compositionally biased region" description="Polar residues" evidence="2">
    <location>
        <begin position="923"/>
        <end position="935"/>
    </location>
</feature>
<evidence type="ECO:0000256" key="2">
    <source>
        <dbReference type="SAM" id="MobiDB-lite"/>
    </source>
</evidence>
<dbReference type="EMBL" id="AP018203">
    <property type="protein sequence ID" value="BAY53695.1"/>
    <property type="molecule type" value="Genomic_DNA"/>
</dbReference>
<feature type="domain" description="Tape measure protein N-terminal" evidence="5">
    <location>
        <begin position="153"/>
        <end position="338"/>
    </location>
</feature>
<dbReference type="PANTHER" id="PTHR21666">
    <property type="entry name" value="PEPTIDASE-RELATED"/>
    <property type="match status" value="1"/>
</dbReference>
<organism evidence="6 7">
    <name type="scientific">Leptolyngbya boryana NIES-2135</name>
    <dbReference type="NCBI Taxonomy" id="1973484"/>
    <lineage>
        <taxon>Bacteria</taxon>
        <taxon>Bacillati</taxon>
        <taxon>Cyanobacteriota</taxon>
        <taxon>Cyanophyceae</taxon>
        <taxon>Leptolyngbyales</taxon>
        <taxon>Leptolyngbyaceae</taxon>
        <taxon>Leptolyngbya group</taxon>
        <taxon>Leptolyngbya</taxon>
    </lineage>
</organism>
<feature type="domain" description="M23ase beta-sheet core" evidence="4">
    <location>
        <begin position="736"/>
        <end position="838"/>
    </location>
</feature>
<reference evidence="6 7" key="1">
    <citation type="submission" date="2017-06" db="EMBL/GenBank/DDBJ databases">
        <title>Genome sequencing of cyanobaciteial culture collection at National Institute for Environmental Studies (NIES).</title>
        <authorList>
            <person name="Hirose Y."/>
            <person name="Shimura Y."/>
            <person name="Fujisawa T."/>
            <person name="Nakamura Y."/>
            <person name="Kawachi M."/>
        </authorList>
    </citation>
    <scope>NUCLEOTIDE SEQUENCE [LARGE SCALE GENOMIC DNA]</scope>
    <source>
        <strain evidence="6 7">NIES-2135</strain>
    </source>
</reference>
<feature type="compositionally biased region" description="Basic and acidic residues" evidence="2">
    <location>
        <begin position="881"/>
        <end position="908"/>
    </location>
</feature>
<keyword evidence="7" id="KW-1185">Reference proteome</keyword>
<dbReference type="PANTHER" id="PTHR21666:SF270">
    <property type="entry name" value="MUREIN HYDROLASE ACTIVATOR ENVC"/>
    <property type="match status" value="1"/>
</dbReference>
<dbReference type="InterPro" id="IPR023346">
    <property type="entry name" value="Lysozyme-like_dom_sf"/>
</dbReference>
<dbReference type="CDD" id="cd12797">
    <property type="entry name" value="M23_peptidase"/>
    <property type="match status" value="1"/>
</dbReference>
<feature type="compositionally biased region" description="Polar residues" evidence="2">
    <location>
        <begin position="670"/>
        <end position="693"/>
    </location>
</feature>
<dbReference type="GO" id="GO:0004222">
    <property type="term" value="F:metalloendopeptidase activity"/>
    <property type="evidence" value="ECO:0007669"/>
    <property type="project" value="TreeGrafter"/>
</dbReference>
<dbReference type="Pfam" id="PF20155">
    <property type="entry name" value="TMP_3"/>
    <property type="match status" value="1"/>
</dbReference>
<evidence type="ECO:0000259" key="3">
    <source>
        <dbReference type="Pfam" id="PF01464"/>
    </source>
</evidence>
<feature type="region of interest" description="Disordered" evidence="2">
    <location>
        <begin position="881"/>
        <end position="941"/>
    </location>
</feature>
<gene>
    <name evidence="6" type="ORF">NIES2135_05050</name>
</gene>
<evidence type="ECO:0000313" key="7">
    <source>
        <dbReference type="Proteomes" id="UP000217895"/>
    </source>
</evidence>
<feature type="region of interest" description="Disordered" evidence="2">
    <location>
        <begin position="813"/>
        <end position="832"/>
    </location>
</feature>
<feature type="region of interest" description="Disordered" evidence="2">
    <location>
        <begin position="656"/>
        <end position="695"/>
    </location>
</feature>
<name>A0A1Z4JA86_LEPBY</name>
<feature type="coiled-coil region" evidence="1">
    <location>
        <begin position="1041"/>
        <end position="1115"/>
    </location>
</feature>
<dbReference type="Pfam" id="PF01551">
    <property type="entry name" value="Peptidase_M23"/>
    <property type="match status" value="1"/>
</dbReference>
<sequence>MSDNSLGRLELELTADASKLRQEIEAAERISKQKAESINASLQSAFSGNFQGKGQQIGDSVVRGIDGRLRDSKGRFVKSTEDAFGNPSQYQSHGRKIGDGISSGIQQSLKASSSALSRVFDGIFQGIGQSIFRAVMSPLSGSFNFIGDSVGQANRIEALTTALKYVSGNSQEAVANMKFLRDASDQLGYSLTALIPGFNSLAASTKGTQLEGQETRNIFYSIVEAGRTLGLSNEQIKNSLLAVSQMAGKNIVSMEELRGQLGESLPSAIQIFARAMGVSVQQFTKMVESGQVGADALTKFSRQINKEMGSAVPAALNTAAAASTNLQNQIEKLQENLGKGLQPATTASAKFLAQTLAEIQNSTAFDALNAEATKFADFLKENPQYAKLLGSALDELLTTGMKALVAEAERLLQYLEKNPDAIKQGIAQIADFGKIVADVVRFCGEVAGNLKTWNEWLRKSNEVLYGSGNLLEGVNKFLDYSKSVLTTWQGIVSTMANATGMSSDLKQTGNERPDSKAAALRDAIMGQESSGDHRAVNTKSGALGLYQIMPDNLPSWSKAAVGREVSPDEFLNDPKLQTKIANHQMATMFRTAMNSSGGNEDIAVRKVASEWYSGQQGLYDDPTPQSYGGESYPSIRDYTLSVLQRYKPIAAKLGNLNQSGNAPQSGGAMSDNSSASGGINTSSRSISTETSKGVSGVDFNAAPPQQQQEKIYPVIGSFPITSGYGNRQHPTRGGIRFHDGIDLGTPIGTPVVSPMDGKVIRSGGTQGKDGEFGGYGRLVEVAFKDGTTAFFAHLSQNLVKVGEQVKAGQILAKTGSSGDGTGPHLHLGASKNGQSIDPSFLLGYKRINSPTQGTAAGSNALTDLQAEQEAAKEARELLAKRRAKDKEATDRARLERDRDLALQRQREDAESESAIAKTRNPELKSQLQNQAQIAQKNRAAEDQIQKAKDDLADLIAARTAKVQDGAEGGIDYSKAIENQKKYIASLESLKSSLSEAPKAEWANKVTESLEKLTKATNEGGDAVFEMANQYENGDSPAIQHIKNLNSINAAYESQKQRINETLKSAKELAAVAPSADLSAIIGRNEANLQRLEEGQRRAIERANALEAKADEERAKQQRIDQISAGGERRNTLASGRLGLLQGQISLGNLIGGDTRDLQREEASLKEALRFEDQIDGLKQLHEQGKISFLTLQDLTRQAEQLNEVNLASINQQFNETREIINDNVLPPFKSFVTEMWQGTKSVGDAFKNMISGLLQNLAQLAVNKLFTSLFGKLFGGIGGEFSGVPDIASPILNFSGGGDVPAISGNSFRSGYGEISAALQREGPNAVLSALTPGEKVLDITEAMQYRRMFPNGIGSVANFAMGGDVGGIAPIAMGGGSGTIINIPVTVGSDSNIDPKAMSEAVRATVNDEIMRQKRQGGQFW</sequence>
<dbReference type="Proteomes" id="UP000217895">
    <property type="component" value="Chromosome"/>
</dbReference>
<dbReference type="NCBIfam" id="TIGR02675">
    <property type="entry name" value="tape_meas_nterm"/>
    <property type="match status" value="1"/>
</dbReference>
<dbReference type="Pfam" id="PF01464">
    <property type="entry name" value="SLT"/>
    <property type="match status" value="1"/>
</dbReference>
<dbReference type="InterPro" id="IPR013491">
    <property type="entry name" value="Tape_meas_N"/>
</dbReference>
<dbReference type="Gene3D" id="2.70.70.10">
    <property type="entry name" value="Glucose Permease (Domain IIA)"/>
    <property type="match status" value="1"/>
</dbReference>
<dbReference type="SUPFAM" id="SSF51261">
    <property type="entry name" value="Duplicated hybrid motif"/>
    <property type="match status" value="1"/>
</dbReference>
<dbReference type="InterPro" id="IPR050570">
    <property type="entry name" value="Cell_wall_metabolism_enzyme"/>
</dbReference>
<protein>
    <submittedName>
        <fullName evidence="6">Uncharacterized protein</fullName>
    </submittedName>
</protein>
<dbReference type="InterPro" id="IPR011055">
    <property type="entry name" value="Dup_hybrid_motif"/>
</dbReference>
<dbReference type="CDD" id="cd00254">
    <property type="entry name" value="LT-like"/>
    <property type="match status" value="1"/>
</dbReference>
<feature type="coiled-coil region" evidence="1">
    <location>
        <begin position="10"/>
        <end position="37"/>
    </location>
</feature>
<evidence type="ECO:0000256" key="1">
    <source>
        <dbReference type="SAM" id="Coils"/>
    </source>
</evidence>